<dbReference type="EMBL" id="LLXU01000058">
    <property type="protein sequence ID" value="KRG46079.1"/>
    <property type="molecule type" value="Genomic_DNA"/>
</dbReference>
<feature type="site" description="Transition state stabilizer" evidence="7">
    <location>
        <position position="17"/>
    </location>
</feature>
<comment type="catalytic activity">
    <reaction evidence="1">
        <text>3-dehydroquinate = 3-dehydroshikimate + H2O</text>
        <dbReference type="Rhea" id="RHEA:21096"/>
        <dbReference type="ChEBI" id="CHEBI:15377"/>
        <dbReference type="ChEBI" id="CHEBI:16630"/>
        <dbReference type="ChEBI" id="CHEBI:32364"/>
        <dbReference type="EC" id="4.2.1.10"/>
    </reaction>
</comment>
<dbReference type="STRING" id="676599.ARC20_06680"/>
<sequence length="149" mass="15989">MSIMIVRGPEDASLLMRGPTPLPRELLRQLVARAADVGKTVALRACGSEQELLDALRVAQQARIELAVIDPGACTASPRLHRVLSGLDYPYVEAHDDGSERPEPPLPDGLGQRIASVHGYRAQSYTLALSIALEHLGCDAALHDIHVGT</sequence>
<evidence type="ECO:0000256" key="6">
    <source>
        <dbReference type="ARBA" id="ARBA00023239"/>
    </source>
</evidence>
<proteinExistence type="inferred from homology"/>
<evidence type="ECO:0000256" key="1">
    <source>
        <dbReference type="ARBA" id="ARBA00001864"/>
    </source>
</evidence>
<dbReference type="GO" id="GO:0003855">
    <property type="term" value="F:3-dehydroquinate dehydratase activity"/>
    <property type="evidence" value="ECO:0007669"/>
    <property type="project" value="UniProtKB-EC"/>
</dbReference>
<evidence type="ECO:0000256" key="4">
    <source>
        <dbReference type="ARBA" id="ARBA00011193"/>
    </source>
</evidence>
<dbReference type="EC" id="4.2.1.10" evidence="5"/>
<comment type="caution">
    <text evidence="8">The sequence shown here is derived from an EMBL/GenBank/DDBJ whole genome shotgun (WGS) entry which is preliminary data.</text>
</comment>
<evidence type="ECO:0000313" key="9">
    <source>
        <dbReference type="Proteomes" id="UP000051802"/>
    </source>
</evidence>
<evidence type="ECO:0000256" key="5">
    <source>
        <dbReference type="ARBA" id="ARBA00012060"/>
    </source>
</evidence>
<dbReference type="AlphaFoldDB" id="A0A0R0ALJ4"/>
<keyword evidence="9" id="KW-1185">Reference proteome</keyword>
<accession>A0A0R0ALJ4</accession>
<evidence type="ECO:0000256" key="3">
    <source>
        <dbReference type="ARBA" id="ARBA00011037"/>
    </source>
</evidence>
<comment type="similarity">
    <text evidence="3">Belongs to the type-II 3-dehydroquinase family.</text>
</comment>
<name>A0A0R0ALJ4_9GAMM</name>
<evidence type="ECO:0000256" key="7">
    <source>
        <dbReference type="PIRSR" id="PIRSR001399-3"/>
    </source>
</evidence>
<organism evidence="8 9">
    <name type="scientific">Stenotrophomonas panacihumi</name>
    <dbReference type="NCBI Taxonomy" id="676599"/>
    <lineage>
        <taxon>Bacteria</taxon>
        <taxon>Pseudomonadati</taxon>
        <taxon>Pseudomonadota</taxon>
        <taxon>Gammaproteobacteria</taxon>
        <taxon>Lysobacterales</taxon>
        <taxon>Lysobacteraceae</taxon>
        <taxon>Stenotrophomonas</taxon>
    </lineage>
</organism>
<dbReference type="SUPFAM" id="SSF52304">
    <property type="entry name" value="Type II 3-dehydroquinate dehydratase"/>
    <property type="match status" value="1"/>
</dbReference>
<keyword evidence="6" id="KW-0456">Lyase</keyword>
<evidence type="ECO:0000313" key="8">
    <source>
        <dbReference type="EMBL" id="KRG46079.1"/>
    </source>
</evidence>
<protein>
    <recommendedName>
        <fullName evidence="5">3-dehydroquinate dehydratase</fullName>
        <ecNumber evidence="5">4.2.1.10</ecNumber>
    </recommendedName>
</protein>
<evidence type="ECO:0000256" key="2">
    <source>
        <dbReference type="ARBA" id="ARBA00004902"/>
    </source>
</evidence>
<dbReference type="Proteomes" id="UP000051802">
    <property type="component" value="Unassembled WGS sequence"/>
</dbReference>
<dbReference type="PIRSF" id="PIRSF001399">
    <property type="entry name" value="DHquinase_II"/>
    <property type="match status" value="1"/>
</dbReference>
<dbReference type="GO" id="GO:0009423">
    <property type="term" value="P:chorismate biosynthetic process"/>
    <property type="evidence" value="ECO:0007669"/>
    <property type="project" value="UniProtKB-UniPathway"/>
</dbReference>
<comment type="subunit">
    <text evidence="4">Homododecamer.</text>
</comment>
<gene>
    <name evidence="8" type="ORF">ARC20_06680</name>
</gene>
<dbReference type="RefSeq" id="WP_057645588.1">
    <property type="nucleotide sequence ID" value="NZ_LLXU01000058.1"/>
</dbReference>
<dbReference type="InterPro" id="IPR001874">
    <property type="entry name" value="DHquinase_II"/>
</dbReference>
<dbReference type="Gene3D" id="3.40.50.9100">
    <property type="entry name" value="Dehydroquinase, class II"/>
    <property type="match status" value="1"/>
</dbReference>
<dbReference type="Pfam" id="PF01220">
    <property type="entry name" value="DHquinase_II"/>
    <property type="match status" value="1"/>
</dbReference>
<comment type="pathway">
    <text evidence="2">Metabolic intermediate biosynthesis; chorismate biosynthesis; chorismate from D-erythrose 4-phosphate and phosphoenolpyruvate: step 3/7.</text>
</comment>
<dbReference type="UniPathway" id="UPA00053">
    <property type="reaction ID" value="UER00086"/>
</dbReference>
<dbReference type="InterPro" id="IPR036441">
    <property type="entry name" value="DHquinase_II_sf"/>
</dbReference>
<reference evidence="8 9" key="1">
    <citation type="submission" date="2015-10" db="EMBL/GenBank/DDBJ databases">
        <title>Genome sequencing and analysis of members of genus Stenotrophomonas.</title>
        <authorList>
            <person name="Patil P.P."/>
            <person name="Midha S."/>
            <person name="Patil P.B."/>
        </authorList>
    </citation>
    <scope>NUCLEOTIDE SEQUENCE [LARGE SCALE GENOMIC DNA]</scope>
    <source>
        <strain evidence="8 9">JCM 16536</strain>
    </source>
</reference>